<dbReference type="EMBL" id="CP029494">
    <property type="protein sequence ID" value="AWN24649.1"/>
    <property type="molecule type" value="Genomic_DNA"/>
</dbReference>
<accession>A0A2Z3JPK4</accession>
<protein>
    <recommendedName>
        <fullName evidence="1">N-acetyltransferase domain-containing protein</fullName>
    </recommendedName>
</protein>
<dbReference type="InterPro" id="IPR016181">
    <property type="entry name" value="Acyl_CoA_acyltransferase"/>
</dbReference>
<evidence type="ECO:0000259" key="1">
    <source>
        <dbReference type="Pfam" id="PF00583"/>
    </source>
</evidence>
<dbReference type="Gene3D" id="3.40.630.30">
    <property type="match status" value="1"/>
</dbReference>
<dbReference type="Proteomes" id="UP000245368">
    <property type="component" value="Chromosome"/>
</dbReference>
<keyword evidence="3" id="KW-1185">Reference proteome</keyword>
<gene>
    <name evidence="2" type="ORF">DKM44_11635</name>
</gene>
<proteinExistence type="predicted"/>
<dbReference type="SUPFAM" id="SSF55729">
    <property type="entry name" value="Acyl-CoA N-acyltransferases (Nat)"/>
    <property type="match status" value="1"/>
</dbReference>
<dbReference type="Pfam" id="PF00583">
    <property type="entry name" value="Acetyltransf_1"/>
    <property type="match status" value="1"/>
</dbReference>
<dbReference type="AlphaFoldDB" id="A0A2Z3JPK4"/>
<reference evidence="2 3" key="1">
    <citation type="submission" date="2018-05" db="EMBL/GenBank/DDBJ databases">
        <title>Complete Genome Sequence of Deinococcus sp. strain 17bor-2.</title>
        <authorList>
            <person name="Srinivasan S."/>
        </authorList>
    </citation>
    <scope>NUCLEOTIDE SEQUENCE [LARGE SCALE GENOMIC DNA]</scope>
    <source>
        <strain evidence="2 3">17bor-2</strain>
    </source>
</reference>
<dbReference type="KEGG" id="dez:DKM44_11635"/>
<dbReference type="GO" id="GO:0016747">
    <property type="term" value="F:acyltransferase activity, transferring groups other than amino-acyl groups"/>
    <property type="evidence" value="ECO:0007669"/>
    <property type="project" value="InterPro"/>
</dbReference>
<organism evidence="2 3">
    <name type="scientific">Deinococcus irradiatisoli</name>
    <dbReference type="NCBI Taxonomy" id="2202254"/>
    <lineage>
        <taxon>Bacteria</taxon>
        <taxon>Thermotogati</taxon>
        <taxon>Deinococcota</taxon>
        <taxon>Deinococci</taxon>
        <taxon>Deinococcales</taxon>
        <taxon>Deinococcaceae</taxon>
        <taxon>Deinococcus</taxon>
    </lineage>
</organism>
<dbReference type="OrthoDB" id="3825006at2"/>
<evidence type="ECO:0000313" key="2">
    <source>
        <dbReference type="EMBL" id="AWN24649.1"/>
    </source>
</evidence>
<dbReference type="InterPro" id="IPR000182">
    <property type="entry name" value="GNAT_dom"/>
</dbReference>
<name>A0A2Z3JPK4_9DEIO</name>
<feature type="domain" description="N-acetyltransferase" evidence="1">
    <location>
        <begin position="122"/>
        <end position="215"/>
    </location>
</feature>
<sequence>MLSIRFEGLNRDRPFVDASVLSRPLTALDFPALLQAAYEVYGAFQPLYLRLWSAASAGAFPQARPDKRFLAAPITDLRGRSVPPELSLSPTRDLSRYEQAQAAYDAVDARHPAHPQQAALQSREDLQESIEAGTLFDVQVSSEWAGYVGATQDCEGGALGLPAYVVQELIMSAPFRGRGYGAALSTLLARALPDEQHILVGTIHAENRGAIAAALRSGRVDVGGWLQLVF</sequence>
<evidence type="ECO:0000313" key="3">
    <source>
        <dbReference type="Proteomes" id="UP000245368"/>
    </source>
</evidence>